<keyword evidence="5 10" id="KW-0653">Protein transport</keyword>
<keyword evidence="12" id="KW-1185">Reference proteome</keyword>
<name>A0ABU1Z047_9MICC</name>
<comment type="function">
    <text evidence="9 10">Involved in protein export. Participates in an early event of protein translocation.</text>
</comment>
<keyword evidence="8 10" id="KW-0472">Membrane</keyword>
<dbReference type="Proteomes" id="UP001180715">
    <property type="component" value="Unassembled WGS sequence"/>
</dbReference>
<evidence type="ECO:0000256" key="10">
    <source>
        <dbReference type="RuleBase" id="RU365087"/>
    </source>
</evidence>
<comment type="similarity">
    <text evidence="2 10">Belongs to the SecG family.</text>
</comment>
<accession>A0ABU1Z047</accession>
<evidence type="ECO:0000256" key="5">
    <source>
        <dbReference type="ARBA" id="ARBA00022927"/>
    </source>
</evidence>
<protein>
    <recommendedName>
        <fullName evidence="10">Protein-export membrane protein SecG</fullName>
    </recommendedName>
</protein>
<evidence type="ECO:0000256" key="2">
    <source>
        <dbReference type="ARBA" id="ARBA00008445"/>
    </source>
</evidence>
<evidence type="ECO:0000313" key="11">
    <source>
        <dbReference type="EMBL" id="MDR7293400.1"/>
    </source>
</evidence>
<comment type="caution">
    <text evidence="11">The sequence shown here is derived from an EMBL/GenBank/DDBJ whole genome shotgun (WGS) entry which is preliminary data.</text>
</comment>
<keyword evidence="7 10" id="KW-0811">Translocation</keyword>
<gene>
    <name evidence="11" type="ORF">J2S67_000668</name>
</gene>
<evidence type="ECO:0000256" key="7">
    <source>
        <dbReference type="ARBA" id="ARBA00023010"/>
    </source>
</evidence>
<evidence type="ECO:0000256" key="1">
    <source>
        <dbReference type="ARBA" id="ARBA00004141"/>
    </source>
</evidence>
<proteinExistence type="inferred from homology"/>
<organism evidence="11 12">
    <name type="scientific">Pseudoglutamicibacter albus</name>
    <dbReference type="NCBI Taxonomy" id="98671"/>
    <lineage>
        <taxon>Bacteria</taxon>
        <taxon>Bacillati</taxon>
        <taxon>Actinomycetota</taxon>
        <taxon>Actinomycetes</taxon>
        <taxon>Micrococcales</taxon>
        <taxon>Micrococcaceae</taxon>
        <taxon>Pseudoglutamicibacter</taxon>
    </lineage>
</organism>
<dbReference type="InterPro" id="IPR004692">
    <property type="entry name" value="SecG"/>
</dbReference>
<evidence type="ECO:0000256" key="3">
    <source>
        <dbReference type="ARBA" id="ARBA00022448"/>
    </source>
</evidence>
<keyword evidence="10" id="KW-1003">Cell membrane</keyword>
<evidence type="ECO:0000256" key="4">
    <source>
        <dbReference type="ARBA" id="ARBA00022692"/>
    </source>
</evidence>
<keyword evidence="4 10" id="KW-0812">Transmembrane</keyword>
<evidence type="ECO:0000256" key="8">
    <source>
        <dbReference type="ARBA" id="ARBA00023136"/>
    </source>
</evidence>
<evidence type="ECO:0000256" key="9">
    <source>
        <dbReference type="ARBA" id="ARBA00025182"/>
    </source>
</evidence>
<feature type="transmembrane region" description="Helical" evidence="10">
    <location>
        <begin position="12"/>
        <end position="30"/>
    </location>
</feature>
<sequence>MSGLINASQVTLQILVLITSILLIMTVLFHKGRGGGISDLFGGGMASSMQSSGSAERTLNKITVTISIVWAVCIVLLALLMRLNVEA</sequence>
<evidence type="ECO:0000313" key="12">
    <source>
        <dbReference type="Proteomes" id="UP001180715"/>
    </source>
</evidence>
<keyword evidence="3 10" id="KW-0813">Transport</keyword>
<dbReference type="Pfam" id="PF03840">
    <property type="entry name" value="SecG"/>
    <property type="match status" value="1"/>
</dbReference>
<evidence type="ECO:0000256" key="6">
    <source>
        <dbReference type="ARBA" id="ARBA00022989"/>
    </source>
</evidence>
<dbReference type="NCBIfam" id="TIGR00810">
    <property type="entry name" value="secG"/>
    <property type="match status" value="1"/>
</dbReference>
<keyword evidence="6 10" id="KW-1133">Transmembrane helix</keyword>
<reference evidence="11" key="1">
    <citation type="submission" date="2023-07" db="EMBL/GenBank/DDBJ databases">
        <title>Sequencing the genomes of 1000 actinobacteria strains.</title>
        <authorList>
            <person name="Klenk H.-P."/>
        </authorList>
    </citation>
    <scope>NUCLEOTIDE SEQUENCE</scope>
    <source>
        <strain evidence="11">DSM 13068</strain>
    </source>
</reference>
<comment type="subcellular location">
    <subcellularLocation>
        <location evidence="10">Cell membrane</location>
        <topology evidence="10">Multi-pass membrane protein</topology>
    </subcellularLocation>
    <subcellularLocation>
        <location evidence="1">Membrane</location>
        <topology evidence="1">Multi-pass membrane protein</topology>
    </subcellularLocation>
</comment>
<dbReference type="EMBL" id="JAVDXX010000001">
    <property type="protein sequence ID" value="MDR7293400.1"/>
    <property type="molecule type" value="Genomic_DNA"/>
</dbReference>
<feature type="transmembrane region" description="Helical" evidence="10">
    <location>
        <begin position="62"/>
        <end position="81"/>
    </location>
</feature>